<evidence type="ECO:0000256" key="1">
    <source>
        <dbReference type="SAM" id="Phobius"/>
    </source>
</evidence>
<dbReference type="EMBL" id="CABWLC010000005">
    <property type="protein sequence ID" value="VXA82433.1"/>
    <property type="molecule type" value="Genomic_DNA"/>
</dbReference>
<keyword evidence="1" id="KW-0472">Membrane</keyword>
<keyword evidence="1" id="KW-0812">Transmembrane</keyword>
<feature type="transmembrane region" description="Helical" evidence="1">
    <location>
        <begin position="12"/>
        <end position="29"/>
    </location>
</feature>
<gene>
    <name evidence="2" type="ORF">AERO8C_130020</name>
</gene>
<protein>
    <submittedName>
        <fullName evidence="2">Uncharacterized protein</fullName>
    </submittedName>
</protein>
<organism evidence="2 3">
    <name type="scientific">Aeromonas veronii</name>
    <dbReference type="NCBI Taxonomy" id="654"/>
    <lineage>
        <taxon>Bacteria</taxon>
        <taxon>Pseudomonadati</taxon>
        <taxon>Pseudomonadota</taxon>
        <taxon>Gammaproteobacteria</taxon>
        <taxon>Aeromonadales</taxon>
        <taxon>Aeromonadaceae</taxon>
        <taxon>Aeromonas</taxon>
    </lineage>
</organism>
<evidence type="ECO:0000313" key="3">
    <source>
        <dbReference type="Proteomes" id="UP000439123"/>
    </source>
</evidence>
<reference evidence="2 3" key="1">
    <citation type="submission" date="2019-10" db="EMBL/GenBank/DDBJ databases">
        <authorList>
            <person name="Karimi E."/>
        </authorList>
    </citation>
    <scope>NUCLEOTIDE SEQUENCE [LARGE SCALE GENOMIC DNA]</scope>
    <source>
        <strain evidence="2">Aeromonas sp. 8C</strain>
    </source>
</reference>
<dbReference type="AlphaFoldDB" id="A0A653KTM5"/>
<accession>A0A653KTM5</accession>
<proteinExistence type="predicted"/>
<sequence length="30" mass="3473">MSFERCDICISLLLIFMLLIKFQVVLSPIS</sequence>
<keyword evidence="1" id="KW-1133">Transmembrane helix</keyword>
<evidence type="ECO:0000313" key="2">
    <source>
        <dbReference type="EMBL" id="VXA82433.1"/>
    </source>
</evidence>
<dbReference type="Proteomes" id="UP000439123">
    <property type="component" value="Unassembled WGS sequence"/>
</dbReference>
<name>A0A653KTM5_AERVE</name>